<protein>
    <recommendedName>
        <fullName evidence="1">UBA domain-containing protein</fullName>
    </recommendedName>
</protein>
<reference evidence="2" key="1">
    <citation type="submission" date="2022-06" db="EMBL/GenBank/DDBJ databases">
        <title>Uncovering the hologenomic basis of an extraordinary plant invasion.</title>
        <authorList>
            <person name="Bieker V.C."/>
            <person name="Martin M.D."/>
            <person name="Gilbert T."/>
            <person name="Hodgins K."/>
            <person name="Battlay P."/>
            <person name="Petersen B."/>
            <person name="Wilson J."/>
        </authorList>
    </citation>
    <scope>NUCLEOTIDE SEQUENCE</scope>
    <source>
        <strain evidence="2">AA19_3_7</strain>
        <tissue evidence="2">Leaf</tissue>
    </source>
</reference>
<dbReference type="Pfam" id="PF22562">
    <property type="entry name" value="UBA_7"/>
    <property type="match status" value="1"/>
</dbReference>
<accession>A0AAD5BML3</accession>
<name>A0AAD5BML3_AMBAR</name>
<dbReference type="InterPro" id="IPR009060">
    <property type="entry name" value="UBA-like_sf"/>
</dbReference>
<proteinExistence type="predicted"/>
<dbReference type="Gene3D" id="1.10.8.10">
    <property type="entry name" value="DNA helicase RuvA subunit, C-terminal domain"/>
    <property type="match status" value="1"/>
</dbReference>
<evidence type="ECO:0000313" key="2">
    <source>
        <dbReference type="EMBL" id="KAI7726140.1"/>
    </source>
</evidence>
<dbReference type="AlphaFoldDB" id="A0AAD5BML3"/>
<dbReference type="PANTHER" id="PTHR46713:SF4">
    <property type="entry name" value="UBIQUITIN-ASSOCIATED (UBA)_TS-N DOMAIN PROTEIN"/>
    <property type="match status" value="1"/>
</dbReference>
<comment type="caution">
    <text evidence="2">The sequence shown here is derived from an EMBL/GenBank/DDBJ whole genome shotgun (WGS) entry which is preliminary data.</text>
</comment>
<dbReference type="CDD" id="cd14290">
    <property type="entry name" value="UBA_PUB_plant"/>
    <property type="match status" value="1"/>
</dbReference>
<feature type="domain" description="UBA" evidence="1">
    <location>
        <begin position="5"/>
        <end position="46"/>
    </location>
</feature>
<evidence type="ECO:0000313" key="3">
    <source>
        <dbReference type="Proteomes" id="UP001206925"/>
    </source>
</evidence>
<dbReference type="PROSITE" id="PS50030">
    <property type="entry name" value="UBA"/>
    <property type="match status" value="1"/>
</dbReference>
<dbReference type="InterPro" id="IPR015940">
    <property type="entry name" value="UBA"/>
</dbReference>
<sequence length="58" mass="6583">MDVEGVNKKLLDELEDMGFPLARAMRALYYSGNSSLEDAINWIVDHENDPEIDQMPSV</sequence>
<gene>
    <name evidence="2" type="ORF">M8C21_008624</name>
</gene>
<organism evidence="2 3">
    <name type="scientific">Ambrosia artemisiifolia</name>
    <name type="common">Common ragweed</name>
    <dbReference type="NCBI Taxonomy" id="4212"/>
    <lineage>
        <taxon>Eukaryota</taxon>
        <taxon>Viridiplantae</taxon>
        <taxon>Streptophyta</taxon>
        <taxon>Embryophyta</taxon>
        <taxon>Tracheophyta</taxon>
        <taxon>Spermatophyta</taxon>
        <taxon>Magnoliopsida</taxon>
        <taxon>eudicotyledons</taxon>
        <taxon>Gunneridae</taxon>
        <taxon>Pentapetalae</taxon>
        <taxon>asterids</taxon>
        <taxon>campanulids</taxon>
        <taxon>Asterales</taxon>
        <taxon>Asteraceae</taxon>
        <taxon>Asteroideae</taxon>
        <taxon>Heliantheae alliance</taxon>
        <taxon>Heliantheae</taxon>
        <taxon>Ambrosia</taxon>
    </lineage>
</organism>
<dbReference type="Proteomes" id="UP001206925">
    <property type="component" value="Unassembled WGS sequence"/>
</dbReference>
<evidence type="ECO:0000259" key="1">
    <source>
        <dbReference type="PROSITE" id="PS50030"/>
    </source>
</evidence>
<dbReference type="SUPFAM" id="SSF46934">
    <property type="entry name" value="UBA-like"/>
    <property type="match status" value="1"/>
</dbReference>
<dbReference type="PANTHER" id="PTHR46713">
    <property type="entry name" value="F13M7.16 PROTEIN"/>
    <property type="match status" value="1"/>
</dbReference>
<keyword evidence="3" id="KW-1185">Reference proteome</keyword>
<dbReference type="EMBL" id="JAMZMK010011742">
    <property type="protein sequence ID" value="KAI7726140.1"/>
    <property type="molecule type" value="Genomic_DNA"/>
</dbReference>